<sequence>MKKISLLTALCVVAFSGTAFAGSIKPGESTSCNDAKQITVEVDKIGNKAAGEFGHTANDRGTASLVVWKSSNATTVPLTLGPNDSNISLTTTDKGKTGLKPMGEMGRNKVVLTGQPAFSRGDSIGDISGLVRFTNTGTNSVSITCQ</sequence>
<organism evidence="2 3">
    <name type="scientific">Nitrospina watsonii</name>
    <dbReference type="NCBI Taxonomy" id="1323948"/>
    <lineage>
        <taxon>Bacteria</taxon>
        <taxon>Pseudomonadati</taxon>
        <taxon>Nitrospinota/Tectimicrobiota group</taxon>
        <taxon>Nitrospinota</taxon>
        <taxon>Nitrospinia</taxon>
        <taxon>Nitrospinales</taxon>
        <taxon>Nitrospinaceae</taxon>
        <taxon>Nitrospina</taxon>
    </lineage>
</organism>
<evidence type="ECO:0000256" key="1">
    <source>
        <dbReference type="SAM" id="SignalP"/>
    </source>
</evidence>
<dbReference type="RefSeq" id="WP_282011799.1">
    <property type="nucleotide sequence ID" value="NZ_OX336137.1"/>
</dbReference>
<keyword evidence="3" id="KW-1185">Reference proteome</keyword>
<dbReference type="EMBL" id="OX336137">
    <property type="protein sequence ID" value="CAI2718932.1"/>
    <property type="molecule type" value="Genomic_DNA"/>
</dbReference>
<feature type="signal peptide" evidence="1">
    <location>
        <begin position="1"/>
        <end position="21"/>
    </location>
</feature>
<accession>A0ABM9HFK2</accession>
<keyword evidence="1" id="KW-0732">Signal</keyword>
<protein>
    <submittedName>
        <fullName evidence="2">Uncharacterized protein</fullName>
    </submittedName>
</protein>
<name>A0ABM9HFK2_9BACT</name>
<reference evidence="2 3" key="1">
    <citation type="submission" date="2022-09" db="EMBL/GenBank/DDBJ databases">
        <authorList>
            <person name="Kop L."/>
        </authorList>
    </citation>
    <scope>NUCLEOTIDE SEQUENCE [LARGE SCALE GENOMIC DNA]</scope>
    <source>
        <strain evidence="2 3">347</strain>
    </source>
</reference>
<evidence type="ECO:0000313" key="3">
    <source>
        <dbReference type="Proteomes" id="UP001157733"/>
    </source>
</evidence>
<gene>
    <name evidence="2" type="ORF">NSPWAT_2076</name>
</gene>
<proteinExistence type="predicted"/>
<evidence type="ECO:0000313" key="2">
    <source>
        <dbReference type="EMBL" id="CAI2718932.1"/>
    </source>
</evidence>
<dbReference type="Proteomes" id="UP001157733">
    <property type="component" value="Chromosome"/>
</dbReference>
<feature type="chain" id="PRO_5045830098" evidence="1">
    <location>
        <begin position="22"/>
        <end position="146"/>
    </location>
</feature>